<gene>
    <name evidence="2" type="ORF">NWFMUON74_41080</name>
</gene>
<dbReference type="GeneID" id="80348585"/>
<proteinExistence type="predicted"/>
<sequence>MPSWEELYNELIAKAKRLGHNPAPARLRVLREELDHIDHRIRHEVPAGERRYELALLSQEADTFLTAAESRVQIARNVARAQREREAHDAAHPNILSPRSALADWTPDPIARAERNHREGSERDH</sequence>
<evidence type="ECO:0000256" key="1">
    <source>
        <dbReference type="SAM" id="MobiDB-lite"/>
    </source>
</evidence>
<evidence type="ECO:0000313" key="2">
    <source>
        <dbReference type="EMBL" id="BCK56336.1"/>
    </source>
</evidence>
<organism evidence="2 3">
    <name type="scientific">Nocardia wallacei</name>
    <dbReference type="NCBI Taxonomy" id="480035"/>
    <lineage>
        <taxon>Bacteria</taxon>
        <taxon>Bacillati</taxon>
        <taxon>Actinomycetota</taxon>
        <taxon>Actinomycetes</taxon>
        <taxon>Mycobacteriales</taxon>
        <taxon>Nocardiaceae</taxon>
        <taxon>Nocardia</taxon>
    </lineage>
</organism>
<dbReference type="AlphaFoldDB" id="A0A7G1KP72"/>
<accession>A0A7G1KP72</accession>
<name>A0A7G1KP72_9NOCA</name>
<dbReference type="Proteomes" id="UP000516173">
    <property type="component" value="Chromosome"/>
</dbReference>
<dbReference type="EMBL" id="AP023396">
    <property type="protein sequence ID" value="BCK56336.1"/>
    <property type="molecule type" value="Genomic_DNA"/>
</dbReference>
<feature type="region of interest" description="Disordered" evidence="1">
    <location>
        <begin position="83"/>
        <end position="125"/>
    </location>
</feature>
<dbReference type="KEGG" id="nwl:NWFMUON74_41080"/>
<feature type="compositionally biased region" description="Basic and acidic residues" evidence="1">
    <location>
        <begin position="111"/>
        <end position="125"/>
    </location>
</feature>
<reference evidence="2 3" key="1">
    <citation type="submission" date="2020-08" db="EMBL/GenBank/DDBJ databases">
        <title>Genome Sequencing of Nocardia wallacei strain FMUON74 and assembly.</title>
        <authorList>
            <person name="Toyokawa M."/>
            <person name="Uesaka K."/>
        </authorList>
    </citation>
    <scope>NUCLEOTIDE SEQUENCE [LARGE SCALE GENOMIC DNA]</scope>
    <source>
        <strain evidence="2 3">FMUON74</strain>
    </source>
</reference>
<keyword evidence="3" id="KW-1185">Reference proteome</keyword>
<protein>
    <submittedName>
        <fullName evidence="2">Uncharacterized protein</fullName>
    </submittedName>
</protein>
<evidence type="ECO:0000313" key="3">
    <source>
        <dbReference type="Proteomes" id="UP000516173"/>
    </source>
</evidence>
<dbReference type="RefSeq" id="WP_187683418.1">
    <property type="nucleotide sequence ID" value="NZ_AP023396.1"/>
</dbReference>